<dbReference type="EMBL" id="GEZM01009613">
    <property type="protein sequence ID" value="JAV94474.1"/>
    <property type="molecule type" value="Transcribed_RNA"/>
</dbReference>
<feature type="domain" description="C2H2-type" evidence="2">
    <location>
        <begin position="33"/>
        <end position="62"/>
    </location>
</feature>
<dbReference type="EMBL" id="GEZM01009624">
    <property type="protein sequence ID" value="JAV94455.1"/>
    <property type="molecule type" value="Transcribed_RNA"/>
</dbReference>
<proteinExistence type="predicted"/>
<dbReference type="InterPro" id="IPR036236">
    <property type="entry name" value="Znf_C2H2_sf"/>
</dbReference>
<dbReference type="SMART" id="SM00355">
    <property type="entry name" value="ZnF_C2H2"/>
    <property type="match status" value="2"/>
</dbReference>
<dbReference type="GO" id="GO:0008270">
    <property type="term" value="F:zinc ion binding"/>
    <property type="evidence" value="ECO:0007669"/>
    <property type="project" value="UniProtKB-KW"/>
</dbReference>
<dbReference type="Gene3D" id="3.30.160.60">
    <property type="entry name" value="Classic Zinc Finger"/>
    <property type="match status" value="1"/>
</dbReference>
<reference evidence="3" key="1">
    <citation type="journal article" date="2016" name="Sci. Rep.">
        <title>Molecular characterization of firefly nuptial gifts: a multi-omics approach sheds light on postcopulatory sexual selection.</title>
        <authorList>
            <person name="Al-Wathiqui N."/>
            <person name="Fallon T.R."/>
            <person name="South A."/>
            <person name="Weng J.K."/>
            <person name="Lewis S.M."/>
        </authorList>
    </citation>
    <scope>NUCLEOTIDE SEQUENCE</scope>
</reference>
<dbReference type="PROSITE" id="PS00028">
    <property type="entry name" value="ZINC_FINGER_C2H2_1"/>
    <property type="match status" value="2"/>
</dbReference>
<dbReference type="EMBL" id="GEZM01009618">
    <property type="protein sequence ID" value="JAV94465.1"/>
    <property type="molecule type" value="Transcribed_RNA"/>
</dbReference>
<dbReference type="EMBL" id="GEZM01009620">
    <property type="protein sequence ID" value="JAV94461.1"/>
    <property type="molecule type" value="Transcribed_RNA"/>
</dbReference>
<name>A0A1Y1ND03_PHOPY</name>
<protein>
    <recommendedName>
        <fullName evidence="2">C2H2-type domain-containing protein</fullName>
    </recommendedName>
</protein>
<keyword evidence="1" id="KW-0479">Metal-binding</keyword>
<accession>A0A1Y1ND03</accession>
<dbReference type="InterPro" id="IPR013087">
    <property type="entry name" value="Znf_C2H2_type"/>
</dbReference>
<feature type="domain" description="C2H2-type" evidence="2">
    <location>
        <begin position="2"/>
        <end position="30"/>
    </location>
</feature>
<dbReference type="AlphaFoldDB" id="A0A1Y1ND03"/>
<keyword evidence="1" id="KW-0863">Zinc-finger</keyword>
<dbReference type="EMBL" id="GEZM01009611">
    <property type="protein sequence ID" value="JAV94478.1"/>
    <property type="molecule type" value="Transcribed_RNA"/>
</dbReference>
<evidence type="ECO:0000313" key="3">
    <source>
        <dbReference type="EMBL" id="JAV94455.1"/>
    </source>
</evidence>
<evidence type="ECO:0000259" key="2">
    <source>
        <dbReference type="PROSITE" id="PS50157"/>
    </source>
</evidence>
<sequence length="793" mass="91427">MPKCKVCSTIFQNINSLITHMRILHRAQDNDSFICGEPLCNRNFSSLRTYRQHLKVHVECVPINERNTTVDNSILATNLEVQCNDSNTNASIISQQINQQINDIENNLESTTFQNSFFDFADILKKNKLLFLCQIYNVNTFNRKDVDNIMNMVSNLLLKPLDMLKKFCVNLDSLSERDKFEFKKYFNEFENMFSNFESDYLRLKYLEQAGSFVPPTQLIIGQHLEKSDPIAKNYTAQFISLKAILQKFFALDNVLDDTLTYISSLEKKSGVSNIIQTKFWKDKISCYDAHDIVLPLFLYYDDFEAGNPLGSHAGVHKIGTIYFSIPCLPIYYRSQLENIFLTQLFHSSDLKSFGEAVMFSKLVDELNELKRQGIKVSTPQREVHLYFCMTLILGDNLGLNTILGFQQSFVANSFCRFCKCLRTETQSLFEENSSFLRNVQNYTADVAENNAYLTGVKYSTILNNVDSFHVTLNFSADLAHDIFEGVGVFIMSHLLYEFVLVDKFFDNDTLNHKIEYFNFNRNDNKPPVISLESIKKKILKMSASEMKCFILNFSLMMAHLIPEGNKHWNIYLLLRDVLHIALSLRVTPDQPIKLKSLIYELCFQFKDLFSVLLKPKFHFLTHYPTIMEKIGPLSQTNTLRYESKHRQLKLAANVISSRVNITRSLAIKHQLQLSLRFSSNTGFTNSINYSKSFKKYSSITDLYNKKFANHSNVSENLKMFEDNIIRVGRISTNSIAFQEGDIILIDFQDQPTFGKIRDIIINQSEKICFICELLHMLAPGKIDGAGEREAAIL</sequence>
<dbReference type="PROSITE" id="PS50157">
    <property type="entry name" value="ZINC_FINGER_C2H2_2"/>
    <property type="match status" value="2"/>
</dbReference>
<keyword evidence="1" id="KW-0862">Zinc</keyword>
<evidence type="ECO:0000256" key="1">
    <source>
        <dbReference type="PROSITE-ProRule" id="PRU00042"/>
    </source>
</evidence>
<dbReference type="SUPFAM" id="SSF57667">
    <property type="entry name" value="beta-beta-alpha zinc fingers"/>
    <property type="match status" value="1"/>
</dbReference>
<dbReference type="EMBL" id="GEZM01009623">
    <property type="protein sequence ID" value="JAV94457.1"/>
    <property type="molecule type" value="Transcribed_RNA"/>
</dbReference>
<organism evidence="3">
    <name type="scientific">Photinus pyralis</name>
    <name type="common">Common eastern firefly</name>
    <name type="synonym">Lampyris pyralis</name>
    <dbReference type="NCBI Taxonomy" id="7054"/>
    <lineage>
        <taxon>Eukaryota</taxon>
        <taxon>Metazoa</taxon>
        <taxon>Ecdysozoa</taxon>
        <taxon>Arthropoda</taxon>
        <taxon>Hexapoda</taxon>
        <taxon>Insecta</taxon>
        <taxon>Pterygota</taxon>
        <taxon>Neoptera</taxon>
        <taxon>Endopterygota</taxon>
        <taxon>Coleoptera</taxon>
        <taxon>Polyphaga</taxon>
        <taxon>Elateriformia</taxon>
        <taxon>Elateroidea</taxon>
        <taxon>Lampyridae</taxon>
        <taxon>Lampyrinae</taxon>
        <taxon>Photinus</taxon>
    </lineage>
</organism>